<protein>
    <submittedName>
        <fullName evidence="3">WD repeat-containing protein 86 isoform X1</fullName>
    </submittedName>
</protein>
<organism evidence="3 4">
    <name type="scientific">Podarcis lilfordi</name>
    <name type="common">Lilford's wall lizard</name>
    <dbReference type="NCBI Taxonomy" id="74358"/>
    <lineage>
        <taxon>Eukaryota</taxon>
        <taxon>Metazoa</taxon>
        <taxon>Chordata</taxon>
        <taxon>Craniata</taxon>
        <taxon>Vertebrata</taxon>
        <taxon>Euteleostomi</taxon>
        <taxon>Lepidosauria</taxon>
        <taxon>Squamata</taxon>
        <taxon>Bifurcata</taxon>
        <taxon>Unidentata</taxon>
        <taxon>Episquamata</taxon>
        <taxon>Laterata</taxon>
        <taxon>Lacertibaenia</taxon>
        <taxon>Lacertidae</taxon>
        <taxon>Podarcis</taxon>
    </lineage>
</organism>
<dbReference type="Pfam" id="PF00400">
    <property type="entry name" value="WD40"/>
    <property type="match status" value="7"/>
</dbReference>
<keyword evidence="1" id="KW-0853">WD repeat</keyword>
<name>A0AA35L4R5_9SAUR</name>
<evidence type="ECO:0000256" key="1">
    <source>
        <dbReference type="ARBA" id="ARBA00022574"/>
    </source>
</evidence>
<dbReference type="PROSITE" id="PS00678">
    <property type="entry name" value="WD_REPEATS_1"/>
    <property type="match status" value="2"/>
</dbReference>
<dbReference type="InterPro" id="IPR011047">
    <property type="entry name" value="Quinoprotein_ADH-like_sf"/>
</dbReference>
<keyword evidence="4" id="KW-1185">Reference proteome</keyword>
<evidence type="ECO:0000256" key="2">
    <source>
        <dbReference type="ARBA" id="ARBA00022737"/>
    </source>
</evidence>
<dbReference type="InterPro" id="IPR036322">
    <property type="entry name" value="WD40_repeat_dom_sf"/>
</dbReference>
<proteinExistence type="predicted"/>
<reference evidence="3" key="1">
    <citation type="submission" date="2022-12" db="EMBL/GenBank/DDBJ databases">
        <authorList>
            <person name="Alioto T."/>
            <person name="Alioto T."/>
            <person name="Gomez Garrido J."/>
        </authorList>
    </citation>
    <scope>NUCLEOTIDE SEQUENCE</scope>
</reference>
<dbReference type="Proteomes" id="UP001178461">
    <property type="component" value="Chromosome 12"/>
</dbReference>
<dbReference type="AlphaFoldDB" id="A0AA35L4R5"/>
<dbReference type="PRINTS" id="PR00320">
    <property type="entry name" value="GPROTEINBRPT"/>
</dbReference>
<dbReference type="PANTHER" id="PTHR44489">
    <property type="match status" value="1"/>
</dbReference>
<dbReference type="InterPro" id="IPR001680">
    <property type="entry name" value="WD40_rpt"/>
</dbReference>
<evidence type="ECO:0000313" key="4">
    <source>
        <dbReference type="Proteomes" id="UP001178461"/>
    </source>
</evidence>
<dbReference type="InterPro" id="IPR044715">
    <property type="entry name" value="WDR86-like"/>
</dbReference>
<dbReference type="EMBL" id="OX395137">
    <property type="protein sequence ID" value="CAI5789104.1"/>
    <property type="molecule type" value="Genomic_DNA"/>
</dbReference>
<dbReference type="InterPro" id="IPR020472">
    <property type="entry name" value="WD40_PAC1"/>
</dbReference>
<dbReference type="SUPFAM" id="SSF50998">
    <property type="entry name" value="Quinoprotein alcohol dehydrogenase-like"/>
    <property type="match status" value="1"/>
</dbReference>
<dbReference type="Gene3D" id="2.130.10.10">
    <property type="entry name" value="YVTN repeat-like/Quinoprotein amine dehydrogenase"/>
    <property type="match status" value="3"/>
</dbReference>
<evidence type="ECO:0000313" key="3">
    <source>
        <dbReference type="EMBL" id="CAI5789104.1"/>
    </source>
</evidence>
<sequence length="450" mass="51094">MSLLHTQLKGVRTGDKRDHEQEDFPLGWGFELKDSNIPLLFVFAPKMILGVGLMQPAVLRPTPDPCLGGINWLSLSPDGQWLLTGSEDGTARLWSTADSQCRAHFQGHESYITFCHLENEAAFTCSADHTIRKWDVMTGQCLAVYRGHTSIVNRILVFKDYLFSGSYDRTARCWSVDKEKPIQEFRGHRNCVLTLALYSSKDVLEDSEEEELEEEKLSRGFLVTGSTDCTVKVWWVSSGRCHQTLLGHTGAVLCLILDAPNRELFSGSTDYTIRTWNIVTGEQLRVFKEHQGSVICLELVNRRLYSGSADRTVKCWLADTGERVRTFKAHKHSVSTLKYHAGILFTGSGDACARAFNTKTGILQRVFRGHKLVINCIQIHNELLYTASHDGTLRIWDIRQVSKRSKRRWKERSIQGRRSQKGSLSRLFNNKVGCMVHQENRGEQEAMELV</sequence>
<dbReference type="CDD" id="cd00200">
    <property type="entry name" value="WD40"/>
    <property type="match status" value="1"/>
</dbReference>
<gene>
    <name evidence="3" type="ORF">PODLI_1B030694</name>
</gene>
<dbReference type="InterPro" id="IPR019775">
    <property type="entry name" value="WD40_repeat_CS"/>
</dbReference>
<dbReference type="InterPro" id="IPR015943">
    <property type="entry name" value="WD40/YVTN_repeat-like_dom_sf"/>
</dbReference>
<keyword evidence="2" id="KW-0677">Repeat</keyword>
<dbReference type="SUPFAM" id="SSF50978">
    <property type="entry name" value="WD40 repeat-like"/>
    <property type="match status" value="1"/>
</dbReference>
<dbReference type="SMART" id="SM00320">
    <property type="entry name" value="WD40"/>
    <property type="match status" value="8"/>
</dbReference>
<dbReference type="PANTHER" id="PTHR44489:SF11">
    <property type="entry name" value="WD REPEAT DOMAIN 86"/>
    <property type="match status" value="1"/>
</dbReference>
<accession>A0AA35L4R5</accession>